<gene>
    <name evidence="1" type="ORF">DXZ20_34145</name>
</gene>
<evidence type="ECO:0000313" key="2">
    <source>
        <dbReference type="Proteomes" id="UP000481033"/>
    </source>
</evidence>
<comment type="caution">
    <text evidence="1">The sequence shown here is derived from an EMBL/GenBank/DDBJ whole genome shotgun (WGS) entry which is preliminary data.</text>
</comment>
<dbReference type="Proteomes" id="UP000481033">
    <property type="component" value="Unassembled WGS sequence"/>
</dbReference>
<dbReference type="RefSeq" id="WP_163663395.1">
    <property type="nucleotide sequence ID" value="NZ_QXHD01000004.1"/>
</dbReference>
<organism evidence="1 2">
    <name type="scientific">Adonisia turfae CCMR0081</name>
    <dbReference type="NCBI Taxonomy" id="2292702"/>
    <lineage>
        <taxon>Bacteria</taxon>
        <taxon>Bacillati</taxon>
        <taxon>Cyanobacteriota</taxon>
        <taxon>Adonisia</taxon>
        <taxon>Adonisia turfae</taxon>
    </lineage>
</organism>
<keyword evidence="2" id="KW-1185">Reference proteome</keyword>
<dbReference type="AlphaFoldDB" id="A0A6M0RWI7"/>
<proteinExistence type="predicted"/>
<sequence>MFKRSLEPPATNVGESIQLQQIAYEFRQEVRYRDDFEAYCQWYYDTAEKHRTELAAMKNDIPFFSWFCRSRT</sequence>
<evidence type="ECO:0000313" key="1">
    <source>
        <dbReference type="EMBL" id="NEZ60595.1"/>
    </source>
</evidence>
<name>A0A6M0RWI7_9CYAN</name>
<accession>A0A6M0RWI7</accession>
<protein>
    <submittedName>
        <fullName evidence="1">Uncharacterized protein</fullName>
    </submittedName>
</protein>
<reference evidence="1 2" key="1">
    <citation type="journal article" date="2020" name="Microb. Ecol.">
        <title>Ecogenomics of the Marine Benthic Filamentous Cyanobacterium Adonisia.</title>
        <authorList>
            <person name="Walter J.M."/>
            <person name="Coutinho F.H."/>
            <person name="Leomil L."/>
            <person name="Hargreaves P.I."/>
            <person name="Campeao M.E."/>
            <person name="Vieira V.V."/>
            <person name="Silva B.S."/>
            <person name="Fistarol G.O."/>
            <person name="Salomon P.S."/>
            <person name="Sawabe T."/>
            <person name="Mino S."/>
            <person name="Hosokawa M."/>
            <person name="Miyashita H."/>
            <person name="Maruyama F."/>
            <person name="van Verk M.C."/>
            <person name="Dutilh B.E."/>
            <person name="Thompson C.C."/>
            <person name="Thompson F.L."/>
        </authorList>
    </citation>
    <scope>NUCLEOTIDE SEQUENCE [LARGE SCALE GENOMIC DNA]</scope>
    <source>
        <strain evidence="1 2">CCMR0081</strain>
    </source>
</reference>
<dbReference type="EMBL" id="QXHD01000004">
    <property type="protein sequence ID" value="NEZ60595.1"/>
    <property type="molecule type" value="Genomic_DNA"/>
</dbReference>